<dbReference type="PATRIC" id="fig|1227457.3.peg.411"/>
<name>M0NFX3_9EURY</name>
<organism evidence="2 3">
    <name type="scientific">Halococcus thailandensis JCM 13552</name>
    <dbReference type="NCBI Taxonomy" id="1227457"/>
    <lineage>
        <taxon>Archaea</taxon>
        <taxon>Methanobacteriati</taxon>
        <taxon>Methanobacteriota</taxon>
        <taxon>Stenosarchaea group</taxon>
        <taxon>Halobacteria</taxon>
        <taxon>Halobacteriales</taxon>
        <taxon>Halococcaceae</taxon>
        <taxon>Halococcus</taxon>
    </lineage>
</organism>
<keyword evidence="3" id="KW-1185">Reference proteome</keyword>
<dbReference type="RefSeq" id="WP_007737178.1">
    <property type="nucleotide sequence ID" value="NZ_AOMF01000042.1"/>
</dbReference>
<feature type="non-terminal residue" evidence="2">
    <location>
        <position position="1"/>
    </location>
</feature>
<sequence length="348" mass="39442">ADTSYSIPGMASQPDSCGNWYPYHVCDECGEPIFSESHCGLRRCPECWWEWVRETAKKIVKRIQAYRWAQDDGLDRRLIHAMFSPEQKDDWTISRVDGMRSESYELAQEAGVTGGGALLHMWRTTDDLDGEFRAASEAGVADKKWKYLRETYGQGWRQATEVAPHVHQIATAPEFEPEQGDWVAKRVRTLDAMRSLSHPSSYEDVAGLAMYLLSHTAIADGEQALRWFGDIYPGGFNPEEELSEGALETIERMAAEAVEPEGTDDEDDTEPFQDDEKCDAGTEGCPGQRMPIWDVPSARRMNWWDELDRETERRMTVAVDWMMGDLDPPPCSTEQEARDRLALMADAG</sequence>
<gene>
    <name evidence="2" type="ORF">C451_02315</name>
</gene>
<dbReference type="EMBL" id="AOMF01000042">
    <property type="protein sequence ID" value="EMA56448.1"/>
    <property type="molecule type" value="Genomic_DNA"/>
</dbReference>
<feature type="region of interest" description="Disordered" evidence="1">
    <location>
        <begin position="258"/>
        <end position="292"/>
    </location>
</feature>
<evidence type="ECO:0000256" key="1">
    <source>
        <dbReference type="SAM" id="MobiDB-lite"/>
    </source>
</evidence>
<reference evidence="2 3" key="1">
    <citation type="journal article" date="2014" name="PLoS Genet.">
        <title>Phylogenetically driven sequencing of extremely halophilic archaea reveals strategies for static and dynamic osmo-response.</title>
        <authorList>
            <person name="Becker E.A."/>
            <person name="Seitzer P.M."/>
            <person name="Tritt A."/>
            <person name="Larsen D."/>
            <person name="Krusor M."/>
            <person name="Yao A.I."/>
            <person name="Wu D."/>
            <person name="Madern D."/>
            <person name="Eisen J.A."/>
            <person name="Darling A.E."/>
            <person name="Facciotti M.T."/>
        </authorList>
    </citation>
    <scope>NUCLEOTIDE SEQUENCE [LARGE SCALE GENOMIC DNA]</scope>
    <source>
        <strain evidence="2 3">JCM 13552</strain>
    </source>
</reference>
<dbReference type="AlphaFoldDB" id="M0NFX3"/>
<protein>
    <submittedName>
        <fullName evidence="2">Uncharacterized protein</fullName>
    </submittedName>
</protein>
<comment type="caution">
    <text evidence="2">The sequence shown here is derived from an EMBL/GenBank/DDBJ whole genome shotgun (WGS) entry which is preliminary data.</text>
</comment>
<proteinExistence type="predicted"/>
<dbReference type="Proteomes" id="UP000011680">
    <property type="component" value="Unassembled WGS sequence"/>
</dbReference>
<evidence type="ECO:0000313" key="3">
    <source>
        <dbReference type="Proteomes" id="UP000011680"/>
    </source>
</evidence>
<evidence type="ECO:0000313" key="2">
    <source>
        <dbReference type="EMBL" id="EMA56448.1"/>
    </source>
</evidence>
<dbReference type="OrthoDB" id="350310at2157"/>
<feature type="compositionally biased region" description="Acidic residues" evidence="1">
    <location>
        <begin position="258"/>
        <end position="273"/>
    </location>
</feature>
<accession>M0NFX3</accession>